<reference evidence="17" key="2">
    <citation type="journal article" date="2021" name="PeerJ">
        <title>Extensive microbial diversity within the chicken gut microbiome revealed by metagenomics and culture.</title>
        <authorList>
            <person name="Gilroy R."/>
            <person name="Ravi A."/>
            <person name="Getino M."/>
            <person name="Pursley I."/>
            <person name="Horton D.L."/>
            <person name="Alikhan N.F."/>
            <person name="Baker D."/>
            <person name="Gharbi K."/>
            <person name="Hall N."/>
            <person name="Watson M."/>
            <person name="Adriaenssens E.M."/>
            <person name="Foster-Nyarko E."/>
            <person name="Jarju S."/>
            <person name="Secka A."/>
            <person name="Antonio M."/>
            <person name="Oren A."/>
            <person name="Chaudhuri R.R."/>
            <person name="La Ragione R."/>
            <person name="Hildebrand F."/>
            <person name="Pallen M.J."/>
        </authorList>
    </citation>
    <scope>NUCLEOTIDE SEQUENCE</scope>
    <source>
        <strain evidence="17">CHK195-15760</strain>
    </source>
</reference>
<keyword evidence="9 15" id="KW-0328">Glycosyltransferase</keyword>
<dbReference type="Proteomes" id="UP000824093">
    <property type="component" value="Unassembled WGS sequence"/>
</dbReference>
<evidence type="ECO:0000256" key="2">
    <source>
        <dbReference type="ARBA" id="ARBA00004496"/>
    </source>
</evidence>
<evidence type="ECO:0000256" key="10">
    <source>
        <dbReference type="ARBA" id="ARBA00022679"/>
    </source>
</evidence>
<dbReference type="CDD" id="cd13595">
    <property type="entry name" value="PBP2_HisGs"/>
    <property type="match status" value="1"/>
</dbReference>
<accession>A0A9D1M0U3</accession>
<proteinExistence type="inferred from homology"/>
<evidence type="ECO:0000256" key="6">
    <source>
        <dbReference type="ARBA" id="ARBA00020998"/>
    </source>
</evidence>
<evidence type="ECO:0000256" key="14">
    <source>
        <dbReference type="ARBA" id="ARBA00024861"/>
    </source>
</evidence>
<dbReference type="GO" id="GO:0000105">
    <property type="term" value="P:L-histidine biosynthetic process"/>
    <property type="evidence" value="ECO:0007669"/>
    <property type="project" value="UniProtKB-UniRule"/>
</dbReference>
<dbReference type="AlphaFoldDB" id="A0A9D1M0U3"/>
<keyword evidence="7 15" id="KW-0963">Cytoplasm</keyword>
<gene>
    <name evidence="15" type="primary">hisG</name>
    <name evidence="17" type="ORF">IAB70_02660</name>
</gene>
<dbReference type="PANTHER" id="PTHR21403">
    <property type="entry name" value="ATP PHOSPHORIBOSYLTRANSFERASE ATP-PRTASE"/>
    <property type="match status" value="1"/>
</dbReference>
<name>A0A9D1M0U3_9FIRM</name>
<keyword evidence="11 15" id="KW-0547">Nucleotide-binding</keyword>
<comment type="pathway">
    <text evidence="3 15">Amino-acid biosynthesis; L-histidine biosynthesis; L-histidine from 5-phospho-alpha-D-ribose 1-diphosphate: step 1/9.</text>
</comment>
<dbReference type="InterPro" id="IPR013820">
    <property type="entry name" value="ATP_PRibTrfase_cat"/>
</dbReference>
<evidence type="ECO:0000256" key="3">
    <source>
        <dbReference type="ARBA" id="ARBA00004667"/>
    </source>
</evidence>
<evidence type="ECO:0000256" key="4">
    <source>
        <dbReference type="ARBA" id="ARBA00009489"/>
    </source>
</evidence>
<evidence type="ECO:0000256" key="9">
    <source>
        <dbReference type="ARBA" id="ARBA00022676"/>
    </source>
</evidence>
<dbReference type="GO" id="GO:0003879">
    <property type="term" value="F:ATP phosphoribosyltransferase activity"/>
    <property type="evidence" value="ECO:0007669"/>
    <property type="project" value="UniProtKB-UniRule"/>
</dbReference>
<dbReference type="SUPFAM" id="SSF53850">
    <property type="entry name" value="Periplasmic binding protein-like II"/>
    <property type="match status" value="1"/>
</dbReference>
<keyword evidence="8 15" id="KW-0028">Amino-acid biosynthesis</keyword>
<keyword evidence="13 15" id="KW-0368">Histidine biosynthesis</keyword>
<dbReference type="Pfam" id="PF01634">
    <property type="entry name" value="HisG"/>
    <property type="match status" value="1"/>
</dbReference>
<comment type="subunit">
    <text evidence="15">Heteromultimer composed of HisG and HisZ subunits.</text>
</comment>
<comment type="subcellular location">
    <subcellularLocation>
        <location evidence="2 15">Cytoplasm</location>
    </subcellularLocation>
</comment>
<evidence type="ECO:0000313" key="18">
    <source>
        <dbReference type="Proteomes" id="UP000824093"/>
    </source>
</evidence>
<comment type="domain">
    <text evidence="15">Lacks the C-terminal regulatory region which is replaced by HisZ.</text>
</comment>
<dbReference type="PANTHER" id="PTHR21403:SF8">
    <property type="entry name" value="ATP PHOSPHORIBOSYLTRANSFERASE"/>
    <property type="match status" value="1"/>
</dbReference>
<sequence length="212" mass="24758">MLKIAITKGRIEKQFTELMKESGFEIESIQNKNRKLCIETKDNFKIIFAKANDVITFIEHGIVDIGIIGKDTLYENDFEDYYEILDLNIGKCYFALCSNKEYKEKEFSKRKKIATKYPKVARAFFEEKKEDVEIIKLEGSVELGPLVELTDAIIDLVETGTTLKENNLEVIERVKEISTRLIVNKVSLKFKSQEIYFFVDQLEKRIKEEKEC</sequence>
<keyword evidence="10 15" id="KW-0808">Transferase</keyword>
<evidence type="ECO:0000256" key="15">
    <source>
        <dbReference type="HAMAP-Rule" id="MF_01018"/>
    </source>
</evidence>
<dbReference type="FunFam" id="3.40.190.10:FF:000008">
    <property type="entry name" value="ATP phosphoribosyltransferase"/>
    <property type="match status" value="1"/>
</dbReference>
<protein>
    <recommendedName>
        <fullName evidence="6 15">ATP phosphoribosyltransferase</fullName>
        <shortName evidence="15">ATP-PRT</shortName>
        <shortName evidence="15">ATP-PRTase</shortName>
        <ecNumber evidence="5 15">2.4.2.17</ecNumber>
    </recommendedName>
</protein>
<evidence type="ECO:0000256" key="8">
    <source>
        <dbReference type="ARBA" id="ARBA00022605"/>
    </source>
</evidence>
<feature type="domain" description="ATP phosphoribosyltransferase catalytic" evidence="16">
    <location>
        <begin position="50"/>
        <end position="203"/>
    </location>
</feature>
<dbReference type="EC" id="2.4.2.17" evidence="5 15"/>
<evidence type="ECO:0000256" key="12">
    <source>
        <dbReference type="ARBA" id="ARBA00022840"/>
    </source>
</evidence>
<evidence type="ECO:0000259" key="16">
    <source>
        <dbReference type="Pfam" id="PF01634"/>
    </source>
</evidence>
<evidence type="ECO:0000256" key="13">
    <source>
        <dbReference type="ARBA" id="ARBA00023102"/>
    </source>
</evidence>
<dbReference type="InterPro" id="IPR001348">
    <property type="entry name" value="ATP_PRibTrfase_HisG"/>
</dbReference>
<dbReference type="NCBIfam" id="TIGR00070">
    <property type="entry name" value="hisG"/>
    <property type="match status" value="1"/>
</dbReference>
<dbReference type="GO" id="GO:0005524">
    <property type="term" value="F:ATP binding"/>
    <property type="evidence" value="ECO:0007669"/>
    <property type="project" value="UniProtKB-KW"/>
</dbReference>
<dbReference type="EMBL" id="DVNH01000019">
    <property type="protein sequence ID" value="HIU51513.1"/>
    <property type="molecule type" value="Genomic_DNA"/>
</dbReference>
<dbReference type="Gene3D" id="3.40.190.10">
    <property type="entry name" value="Periplasmic binding protein-like II"/>
    <property type="match status" value="2"/>
</dbReference>
<comment type="function">
    <text evidence="14 15">Catalyzes the condensation of ATP and 5-phosphoribose 1-diphosphate to form N'-(5'-phosphoribosyl)-ATP (PR-ATP). Has a crucial role in the pathway because the rate of histidine biosynthesis seems to be controlled primarily by regulation of HisG enzymatic activity.</text>
</comment>
<dbReference type="GO" id="GO:0005737">
    <property type="term" value="C:cytoplasm"/>
    <property type="evidence" value="ECO:0007669"/>
    <property type="project" value="UniProtKB-SubCell"/>
</dbReference>
<comment type="caution">
    <text evidence="17">The sequence shown here is derived from an EMBL/GenBank/DDBJ whole genome shotgun (WGS) entry which is preliminary data.</text>
</comment>
<evidence type="ECO:0000256" key="5">
    <source>
        <dbReference type="ARBA" id="ARBA00011946"/>
    </source>
</evidence>
<evidence type="ECO:0000256" key="11">
    <source>
        <dbReference type="ARBA" id="ARBA00022741"/>
    </source>
</evidence>
<keyword evidence="12 15" id="KW-0067">ATP-binding</keyword>
<evidence type="ECO:0000256" key="7">
    <source>
        <dbReference type="ARBA" id="ARBA00022490"/>
    </source>
</evidence>
<comment type="catalytic activity">
    <reaction evidence="1 15">
        <text>1-(5-phospho-beta-D-ribosyl)-ATP + diphosphate = 5-phospho-alpha-D-ribose 1-diphosphate + ATP</text>
        <dbReference type="Rhea" id="RHEA:18473"/>
        <dbReference type="ChEBI" id="CHEBI:30616"/>
        <dbReference type="ChEBI" id="CHEBI:33019"/>
        <dbReference type="ChEBI" id="CHEBI:58017"/>
        <dbReference type="ChEBI" id="CHEBI:73183"/>
        <dbReference type="EC" id="2.4.2.17"/>
    </reaction>
</comment>
<reference evidence="17" key="1">
    <citation type="submission" date="2020-10" db="EMBL/GenBank/DDBJ databases">
        <authorList>
            <person name="Gilroy R."/>
        </authorList>
    </citation>
    <scope>NUCLEOTIDE SEQUENCE</scope>
    <source>
        <strain evidence="17">CHK195-15760</strain>
    </source>
</reference>
<dbReference type="HAMAP" id="MF_01018">
    <property type="entry name" value="HisG_Short"/>
    <property type="match status" value="1"/>
</dbReference>
<dbReference type="InterPro" id="IPR024893">
    <property type="entry name" value="ATP_PRibTrfase_HisG_short"/>
</dbReference>
<evidence type="ECO:0000313" key="17">
    <source>
        <dbReference type="EMBL" id="HIU51513.1"/>
    </source>
</evidence>
<evidence type="ECO:0000256" key="1">
    <source>
        <dbReference type="ARBA" id="ARBA00000915"/>
    </source>
</evidence>
<organism evidence="17 18">
    <name type="scientific">Candidatus Merdicola faecigallinarum</name>
    <dbReference type="NCBI Taxonomy" id="2840862"/>
    <lineage>
        <taxon>Bacteria</taxon>
        <taxon>Bacillati</taxon>
        <taxon>Bacillota</taxon>
        <taxon>Clostridia</taxon>
        <taxon>Candidatus Merdicola</taxon>
    </lineage>
</organism>
<comment type="similarity">
    <text evidence="4 15">Belongs to the ATP phosphoribosyltransferase family. Short subfamily.</text>
</comment>